<dbReference type="PANTHER" id="PTHR14207:SF1">
    <property type="entry name" value="EMOPAMIL-BINDING PROTEIN-LIKE"/>
    <property type="match status" value="1"/>
</dbReference>
<evidence type="ECO:0000256" key="3">
    <source>
        <dbReference type="ARBA" id="ARBA00022692"/>
    </source>
</evidence>
<evidence type="ECO:0000256" key="2">
    <source>
        <dbReference type="ARBA" id="ARBA00008337"/>
    </source>
</evidence>
<feature type="compositionally biased region" description="Basic and acidic residues" evidence="7">
    <location>
        <begin position="200"/>
        <end position="212"/>
    </location>
</feature>
<proteinExistence type="inferred from homology"/>
<name>A0A9W2Z1G8_BIOGL</name>
<keyword evidence="10" id="KW-1185">Reference proteome</keyword>
<comment type="similarity">
    <text evidence="2">Belongs to the EBP family.</text>
</comment>
<keyword evidence="4 6" id="KW-1133">Transmembrane helix</keyword>
<feature type="transmembrane region" description="Helical" evidence="8">
    <location>
        <begin position="6"/>
        <end position="29"/>
    </location>
</feature>
<sequence>MAIETVSLVSLASCALFATLSVVLGHFVLGKNVRSIERWVLTWMVYDALTHFLLEGPFVIFSLAGSVNASESTLSLLWKEYGKADSRWLYSDPTIVSLEILTVVLDGLLCLVVIAGIMTKGYYRHFAQVVLCVCELYGGWMTFCPEWLSGNKNLNTSSFLYLWIYLILMNGIWVVVPALLLIQSWYEMKDAFTLKADADGRSRQDRRNDDKSSSSASARKRKDR</sequence>
<evidence type="ECO:0000256" key="4">
    <source>
        <dbReference type="ARBA" id="ARBA00022989"/>
    </source>
</evidence>
<feature type="region of interest" description="Disordered" evidence="7">
    <location>
        <begin position="200"/>
        <end position="224"/>
    </location>
</feature>
<dbReference type="Pfam" id="PF05241">
    <property type="entry name" value="EBP"/>
    <property type="match status" value="1"/>
</dbReference>
<keyword evidence="3 6" id="KW-0812">Transmembrane</keyword>
<evidence type="ECO:0000256" key="5">
    <source>
        <dbReference type="ARBA" id="ARBA00023136"/>
    </source>
</evidence>
<keyword evidence="5 6" id="KW-0472">Membrane</keyword>
<dbReference type="InterPro" id="IPR007905">
    <property type="entry name" value="EBP"/>
</dbReference>
<organism evidence="10 11">
    <name type="scientific">Biomphalaria glabrata</name>
    <name type="common">Bloodfluke planorb</name>
    <name type="synonym">Freshwater snail</name>
    <dbReference type="NCBI Taxonomy" id="6526"/>
    <lineage>
        <taxon>Eukaryota</taxon>
        <taxon>Metazoa</taxon>
        <taxon>Spiralia</taxon>
        <taxon>Lophotrochozoa</taxon>
        <taxon>Mollusca</taxon>
        <taxon>Gastropoda</taxon>
        <taxon>Heterobranchia</taxon>
        <taxon>Euthyneura</taxon>
        <taxon>Panpulmonata</taxon>
        <taxon>Hygrophila</taxon>
        <taxon>Lymnaeoidea</taxon>
        <taxon>Planorbidae</taxon>
        <taxon>Biomphalaria</taxon>
    </lineage>
</organism>
<dbReference type="RefSeq" id="XP_055868888.1">
    <property type="nucleotide sequence ID" value="XM_056012913.1"/>
</dbReference>
<dbReference type="GO" id="GO:0005783">
    <property type="term" value="C:endoplasmic reticulum"/>
    <property type="evidence" value="ECO:0007669"/>
    <property type="project" value="TreeGrafter"/>
</dbReference>
<protein>
    <submittedName>
        <fullName evidence="11">Emopamil-binding protein-like</fullName>
    </submittedName>
</protein>
<evidence type="ECO:0000313" key="11">
    <source>
        <dbReference type="RefSeq" id="XP_055868888.1"/>
    </source>
</evidence>
<dbReference type="PROSITE" id="PS51751">
    <property type="entry name" value="EXPERA"/>
    <property type="match status" value="1"/>
</dbReference>
<dbReference type="GeneID" id="106069726"/>
<dbReference type="OMA" id="VYLWLYL"/>
<evidence type="ECO:0000259" key="9">
    <source>
        <dbReference type="PROSITE" id="PS51751"/>
    </source>
</evidence>
<evidence type="ECO:0000256" key="6">
    <source>
        <dbReference type="PROSITE-ProRule" id="PRU01087"/>
    </source>
</evidence>
<evidence type="ECO:0000256" key="8">
    <source>
        <dbReference type="SAM" id="Phobius"/>
    </source>
</evidence>
<reference evidence="11" key="1">
    <citation type="submission" date="2025-08" db="UniProtKB">
        <authorList>
            <consortium name="RefSeq"/>
        </authorList>
    </citation>
    <scope>IDENTIFICATION</scope>
</reference>
<gene>
    <name evidence="11" type="primary">LOC106069726</name>
</gene>
<dbReference type="PANTHER" id="PTHR14207">
    <property type="entry name" value="STEROL ISOMERASE"/>
    <property type="match status" value="1"/>
</dbReference>
<dbReference type="Proteomes" id="UP001165740">
    <property type="component" value="Chromosome 15"/>
</dbReference>
<dbReference type="OrthoDB" id="58557at2759"/>
<dbReference type="AlphaFoldDB" id="A0A9W2Z1G8"/>
<evidence type="ECO:0000256" key="1">
    <source>
        <dbReference type="ARBA" id="ARBA00004141"/>
    </source>
</evidence>
<accession>A0A9W2Z1G8</accession>
<feature type="transmembrane region" description="Helical" evidence="8">
    <location>
        <begin position="160"/>
        <end position="182"/>
    </location>
</feature>
<feature type="domain" description="EXPERA" evidence="9">
    <location>
        <begin position="36"/>
        <end position="181"/>
    </location>
</feature>
<evidence type="ECO:0000313" key="10">
    <source>
        <dbReference type="Proteomes" id="UP001165740"/>
    </source>
</evidence>
<feature type="transmembrane region" description="Helical" evidence="8">
    <location>
        <begin position="129"/>
        <end position="148"/>
    </location>
</feature>
<comment type="subcellular location">
    <subcellularLocation>
        <location evidence="1">Membrane</location>
        <topology evidence="1">Multi-pass membrane protein</topology>
    </subcellularLocation>
</comment>
<evidence type="ECO:0000256" key="7">
    <source>
        <dbReference type="SAM" id="MobiDB-lite"/>
    </source>
</evidence>
<dbReference type="GO" id="GO:0047750">
    <property type="term" value="F:cholestenol delta-isomerase activity"/>
    <property type="evidence" value="ECO:0007669"/>
    <property type="project" value="InterPro"/>
</dbReference>
<dbReference type="GO" id="GO:0016020">
    <property type="term" value="C:membrane"/>
    <property type="evidence" value="ECO:0007669"/>
    <property type="project" value="UniProtKB-SubCell"/>
</dbReference>
<feature type="transmembrane region" description="Helical" evidence="8">
    <location>
        <begin position="95"/>
        <end position="117"/>
    </location>
</feature>
<dbReference type="GO" id="GO:0016125">
    <property type="term" value="P:sterol metabolic process"/>
    <property type="evidence" value="ECO:0007669"/>
    <property type="project" value="InterPro"/>
</dbReference>
<dbReference type="InterPro" id="IPR033118">
    <property type="entry name" value="EXPERA"/>
</dbReference>